<dbReference type="OrthoDB" id="121051at2759"/>
<dbReference type="GO" id="GO:0030983">
    <property type="term" value="F:mismatched DNA binding"/>
    <property type="evidence" value="ECO:0007669"/>
    <property type="project" value="InterPro"/>
</dbReference>
<evidence type="ECO:0000256" key="8">
    <source>
        <dbReference type="ARBA" id="ARBA00023204"/>
    </source>
</evidence>
<dbReference type="SUPFAM" id="SSF48334">
    <property type="entry name" value="DNA repair protein MutS, domain III"/>
    <property type="match status" value="1"/>
</dbReference>
<dbReference type="Pfam" id="PF05192">
    <property type="entry name" value="MutS_III"/>
    <property type="match status" value="1"/>
</dbReference>
<feature type="compositionally biased region" description="Polar residues" evidence="15">
    <location>
        <begin position="94"/>
        <end position="113"/>
    </location>
</feature>
<name>A0A0V1PU38_9ASCO</name>
<comment type="subunit">
    <text evidence="11">Heterodimer consisting of MSH2-MSH3 (MutS beta). Forms a ternary complex with MutL alpha (MLH1-PMS1).</text>
</comment>
<dbReference type="InterPro" id="IPR000432">
    <property type="entry name" value="DNA_mismatch_repair_MutS_C"/>
</dbReference>
<dbReference type="Gene3D" id="3.40.50.300">
    <property type="entry name" value="P-loop containing nucleotide triphosphate hydrolases"/>
    <property type="match status" value="1"/>
</dbReference>
<evidence type="ECO:0000256" key="10">
    <source>
        <dbReference type="ARBA" id="ARBA00025373"/>
    </source>
</evidence>
<dbReference type="InterPro" id="IPR007696">
    <property type="entry name" value="DNA_mismatch_repair_MutS_core"/>
</dbReference>
<evidence type="ECO:0000256" key="12">
    <source>
        <dbReference type="ARBA" id="ARBA00029792"/>
    </source>
</evidence>
<evidence type="ECO:0000259" key="16">
    <source>
        <dbReference type="PROSITE" id="PS00486"/>
    </source>
</evidence>
<comment type="similarity">
    <text evidence="2">Belongs to the DNA mismatch repair MutS family. MSH3 subfamily.</text>
</comment>
<dbReference type="PROSITE" id="PS00486">
    <property type="entry name" value="DNA_MISMATCH_REPAIR_2"/>
    <property type="match status" value="1"/>
</dbReference>
<dbReference type="Proteomes" id="UP000054251">
    <property type="component" value="Unassembled WGS sequence"/>
</dbReference>
<feature type="region of interest" description="Disordered" evidence="15">
    <location>
        <begin position="1"/>
        <end position="114"/>
    </location>
</feature>
<keyword evidence="5 14" id="KW-0227">DNA damage</keyword>
<gene>
    <name evidence="17" type="ORF">AC631_04472</name>
</gene>
<dbReference type="InterPro" id="IPR045076">
    <property type="entry name" value="MutS"/>
</dbReference>
<keyword evidence="6" id="KW-0067">ATP-binding</keyword>
<dbReference type="Gene3D" id="3.30.420.110">
    <property type="entry name" value="MutS, connector domain"/>
    <property type="match status" value="1"/>
</dbReference>
<dbReference type="FunFam" id="3.40.50.300:FF:000870">
    <property type="entry name" value="MutS protein homolog 4"/>
    <property type="match status" value="1"/>
</dbReference>
<evidence type="ECO:0000256" key="7">
    <source>
        <dbReference type="ARBA" id="ARBA00023125"/>
    </source>
</evidence>
<reference evidence="17 18" key="1">
    <citation type="submission" date="2015-11" db="EMBL/GenBank/DDBJ databases">
        <title>The genome of Debaryomyces fabryi.</title>
        <authorList>
            <person name="Tafer H."/>
            <person name="Lopandic K."/>
        </authorList>
    </citation>
    <scope>NUCLEOTIDE SEQUENCE [LARGE SCALE GENOMIC DNA]</scope>
    <source>
        <strain evidence="17 18">CBS 789</strain>
    </source>
</reference>
<dbReference type="SMART" id="SM00534">
    <property type="entry name" value="MUTSac"/>
    <property type="match status" value="1"/>
</dbReference>
<keyword evidence="9" id="KW-0539">Nucleus</keyword>
<evidence type="ECO:0000256" key="4">
    <source>
        <dbReference type="ARBA" id="ARBA00022741"/>
    </source>
</evidence>
<sequence>MTQETKVQSSISQFFKSQSSNQKLKKDDVDNSNNIIDLTNADEKVPSRLANFEHKPDKISKSPNELDKHKRKSSIDNDNVDEVPKPTTKKPKTGQLTSRTKSKSQSAGSSNKKLTPLEKQFIEMKRSNLDKVLAIQVGYKFKFFGEDAVVVSQILSIMLIPGNIKLDDSQHDRFAYCSIPDNRLHIHLKRLLNQGLKVGVVKQTETAAIKSVDSNNKSGLFERKITGVYTKATYMGDELLTGDPNINRTSVTDDEMGDYIFCIDELHSKDIGMIAIQPITGDIIYDAFKDNVTRDELETRLIYLNPSEIIVINDNSEISKETLKMINIVNDKVNIIHKPRRSQTKYTNEIYNFFSTIDEGKYKDLGEQYLLKFPNNIQSCMIELIQYLEEFKLSNIFTIISNVSCFSNSKTCLVLPSSTVQALEIFQNTTDANSNKGSLIWLLNHTRTRMGNRLLVKWISKPLIDKDQIEERLQAIEDLTFKFNHFIDSLKNQLDKIGKASIDLEKNLIKVHYSSTYQLDKISRKEVYLLLKCFDDILTMIKHFENPTNNQFESIHSPLLLRIFDELIKLSKEDTVKNLLDMISADALDDSNLNDQKIKFFNLKYFKDQQIIDQLSEILKVESLLNDELTEIRKMLKRPQLNYITNSKETYLIEVRNGKMVDSLPKDWIKINGTKTVSRFRSTEITRLHKQLQYHNDMLIRNCDNAFNSYLFKIDNNYDFFSKVIRNLSIFDCLLSLSAVSSINSNYSRPKIVEDKQIIQMKNSRNPIIENLSVNYSNYISNDINISYDEDRVLIITGPNMGGKSTYVKQVALLVIMAQIGSYIPCDEATVGIFDSIFIRMGARDNILQNQSTFMVEMLECSHILKNMTSNSLIILDEIGRGTGTNDGIAIAYSILNYLIEEPKKPLTLFITHFPSLHVLEDKFKGIVANYHMGFHEVSKSNQEFPEVVFLYNLVRGVVGNLYGLNVAKLAGIPDSIINSAYIKSTELRDAIEADWPKKLIKIIKLLRETNDSEIDLLEIEQLCNNID</sequence>
<dbReference type="SUPFAM" id="SSF55271">
    <property type="entry name" value="DNA repair protein MutS, domain I"/>
    <property type="match status" value="1"/>
</dbReference>
<evidence type="ECO:0000256" key="11">
    <source>
        <dbReference type="ARBA" id="ARBA00025902"/>
    </source>
</evidence>
<dbReference type="EMBL" id="LMYN01000121">
    <property type="protein sequence ID" value="KRZ99779.1"/>
    <property type="molecule type" value="Genomic_DNA"/>
</dbReference>
<evidence type="ECO:0000256" key="13">
    <source>
        <dbReference type="ARBA" id="ARBA00073774"/>
    </source>
</evidence>
<keyword evidence="8 14" id="KW-0234">DNA repair</keyword>
<dbReference type="GO" id="GO:0005634">
    <property type="term" value="C:nucleus"/>
    <property type="evidence" value="ECO:0007669"/>
    <property type="project" value="UniProtKB-SubCell"/>
</dbReference>
<dbReference type="Pfam" id="PF05190">
    <property type="entry name" value="MutS_IV"/>
    <property type="match status" value="1"/>
</dbReference>
<comment type="caution">
    <text evidence="17">The sequence shown here is derived from an EMBL/GenBank/DDBJ whole genome shotgun (WGS) entry which is preliminary data.</text>
</comment>
<evidence type="ECO:0000256" key="14">
    <source>
        <dbReference type="RuleBase" id="RU003756"/>
    </source>
</evidence>
<dbReference type="AlphaFoldDB" id="A0A0V1PU38"/>
<feature type="compositionally biased region" description="Low complexity" evidence="15">
    <location>
        <begin position="8"/>
        <end position="22"/>
    </location>
</feature>
<feature type="domain" description="DNA mismatch repair proteins mutS family" evidence="16">
    <location>
        <begin position="872"/>
        <end position="888"/>
    </location>
</feature>
<dbReference type="InterPro" id="IPR007861">
    <property type="entry name" value="DNA_mismatch_repair_MutS_clamp"/>
</dbReference>
<dbReference type="InterPro" id="IPR016151">
    <property type="entry name" value="DNA_mismatch_repair_MutS_N"/>
</dbReference>
<dbReference type="GO" id="GO:0140664">
    <property type="term" value="F:ATP-dependent DNA damage sensor activity"/>
    <property type="evidence" value="ECO:0007669"/>
    <property type="project" value="InterPro"/>
</dbReference>
<keyword evidence="4 14" id="KW-0547">Nucleotide-binding</keyword>
<dbReference type="InterPro" id="IPR007860">
    <property type="entry name" value="DNA_mmatch_repair_MutS_con_dom"/>
</dbReference>
<dbReference type="GO" id="GO:0006298">
    <property type="term" value="P:mismatch repair"/>
    <property type="evidence" value="ECO:0007669"/>
    <property type="project" value="InterPro"/>
</dbReference>
<comment type="subcellular location">
    <subcellularLocation>
        <location evidence="1">Nucleus</location>
    </subcellularLocation>
</comment>
<dbReference type="PANTHER" id="PTHR11361">
    <property type="entry name" value="DNA MISMATCH REPAIR PROTEIN MUTS FAMILY MEMBER"/>
    <property type="match status" value="1"/>
</dbReference>
<dbReference type="InterPro" id="IPR036187">
    <property type="entry name" value="DNA_mismatch_repair_MutS_sf"/>
</dbReference>
<proteinExistence type="inferred from homology"/>
<evidence type="ECO:0000313" key="17">
    <source>
        <dbReference type="EMBL" id="KRZ99779.1"/>
    </source>
</evidence>
<dbReference type="InterPro" id="IPR017261">
    <property type="entry name" value="DNA_mismatch_repair_MutS/MSH"/>
</dbReference>
<dbReference type="Pfam" id="PF00488">
    <property type="entry name" value="MutS_V"/>
    <property type="match status" value="1"/>
</dbReference>
<keyword evidence="7 14" id="KW-0238">DNA-binding</keyword>
<evidence type="ECO:0000256" key="1">
    <source>
        <dbReference type="ARBA" id="ARBA00004123"/>
    </source>
</evidence>
<dbReference type="GeneID" id="26841481"/>
<dbReference type="Gene3D" id="1.10.1420.10">
    <property type="match status" value="2"/>
</dbReference>
<organism evidence="17 18">
    <name type="scientific">Debaryomyces fabryi</name>
    <dbReference type="NCBI Taxonomy" id="58627"/>
    <lineage>
        <taxon>Eukaryota</taxon>
        <taxon>Fungi</taxon>
        <taxon>Dikarya</taxon>
        <taxon>Ascomycota</taxon>
        <taxon>Saccharomycotina</taxon>
        <taxon>Pichiomycetes</taxon>
        <taxon>Debaryomycetaceae</taxon>
        <taxon>Debaryomyces</taxon>
    </lineage>
</organism>
<dbReference type="NCBIfam" id="NF003810">
    <property type="entry name" value="PRK05399.1"/>
    <property type="match status" value="1"/>
</dbReference>
<dbReference type="RefSeq" id="XP_015465882.1">
    <property type="nucleotide sequence ID" value="XM_015613301.1"/>
</dbReference>
<dbReference type="PIRSF" id="PIRSF037677">
    <property type="entry name" value="DNA_mis_repair_Msh6"/>
    <property type="match status" value="1"/>
</dbReference>
<accession>A0A0V1PU38</accession>
<dbReference type="PANTHER" id="PTHR11361:SF122">
    <property type="entry name" value="DNA MISMATCH REPAIR PROTEIN MSH3"/>
    <property type="match status" value="1"/>
</dbReference>
<evidence type="ECO:0000256" key="5">
    <source>
        <dbReference type="ARBA" id="ARBA00022763"/>
    </source>
</evidence>
<evidence type="ECO:0000256" key="6">
    <source>
        <dbReference type="ARBA" id="ARBA00022840"/>
    </source>
</evidence>
<dbReference type="GO" id="GO:0006312">
    <property type="term" value="P:mitotic recombination"/>
    <property type="evidence" value="ECO:0007669"/>
    <property type="project" value="TreeGrafter"/>
</dbReference>
<dbReference type="SMART" id="SM00533">
    <property type="entry name" value="MUTSd"/>
    <property type="match status" value="1"/>
</dbReference>
<evidence type="ECO:0000313" key="18">
    <source>
        <dbReference type="Proteomes" id="UP000054251"/>
    </source>
</evidence>
<evidence type="ECO:0000256" key="2">
    <source>
        <dbReference type="ARBA" id="ARBA00007094"/>
    </source>
</evidence>
<dbReference type="Pfam" id="PF01624">
    <property type="entry name" value="MutS_I"/>
    <property type="match status" value="1"/>
</dbReference>
<comment type="function">
    <text evidence="10">Component of the post-replicative DNA mismatch repair system (MMR). Heterodimerizes with MSH2 to form MutS beta, which binds to DNA mismatches thereby initiating DNA repair. MSH3 provides substrate-binding and substrate specificity to the complex. When bound, the MutS beta heterodimer bends the DNA helix and shields approximately 20 base pairs. Acts mainly to repair insertion-deletion loops (IDLs) from 2 to 13 nucleotides in size, but can also repair base-base and single insertion-deletion mismatches that occur during replication. After mismatch binding, forms a ternary complex with the MutL alpha heterodimer, which is thought to be responsible for directing the downstream MMR events, including strand discrimination, excision, and resynthesis. ATP binding and hydrolysis play a pivotal role in mismatch repair functions.</text>
</comment>
<dbReference type="InterPro" id="IPR036678">
    <property type="entry name" value="MutS_con_dom_sf"/>
</dbReference>
<keyword evidence="18" id="KW-1185">Reference proteome</keyword>
<feature type="compositionally biased region" description="Basic and acidic residues" evidence="15">
    <location>
        <begin position="41"/>
        <end position="68"/>
    </location>
</feature>
<evidence type="ECO:0000256" key="9">
    <source>
        <dbReference type="ARBA" id="ARBA00023242"/>
    </source>
</evidence>
<evidence type="ECO:0000256" key="15">
    <source>
        <dbReference type="SAM" id="MobiDB-lite"/>
    </source>
</evidence>
<dbReference type="InterPro" id="IPR007695">
    <property type="entry name" value="DNA_mismatch_repair_MutS-lik_N"/>
</dbReference>
<dbReference type="InterPro" id="IPR027417">
    <property type="entry name" value="P-loop_NTPase"/>
</dbReference>
<protein>
    <recommendedName>
        <fullName evidence="3 13">DNA mismatch repair protein MSH3</fullName>
    </recommendedName>
    <alternativeName>
        <fullName evidence="3 13">DNA mismatch repair protein MSH3</fullName>
    </alternativeName>
    <alternativeName>
        <fullName evidence="12">MutS protein homolog 3</fullName>
    </alternativeName>
</protein>
<dbReference type="Pfam" id="PF05188">
    <property type="entry name" value="MutS_II"/>
    <property type="match status" value="1"/>
</dbReference>
<dbReference type="GO" id="GO:0005524">
    <property type="term" value="F:ATP binding"/>
    <property type="evidence" value="ECO:0007669"/>
    <property type="project" value="UniProtKB-KW"/>
</dbReference>
<evidence type="ECO:0000256" key="3">
    <source>
        <dbReference type="ARBA" id="ARBA00022151"/>
    </source>
</evidence>
<dbReference type="SUPFAM" id="SSF52540">
    <property type="entry name" value="P-loop containing nucleoside triphosphate hydrolases"/>
    <property type="match status" value="1"/>
</dbReference>
<dbReference type="Gene3D" id="3.40.1170.10">
    <property type="entry name" value="DNA repair protein MutS, domain I"/>
    <property type="match status" value="1"/>
</dbReference>